<evidence type="ECO:0000256" key="4">
    <source>
        <dbReference type="ARBA" id="ARBA00022989"/>
    </source>
</evidence>
<accession>A0A433SAV1</accession>
<evidence type="ECO:0000256" key="7">
    <source>
        <dbReference type="SAM" id="Phobius"/>
    </source>
</evidence>
<evidence type="ECO:0000256" key="2">
    <source>
        <dbReference type="ARBA" id="ARBA00022475"/>
    </source>
</evidence>
<keyword evidence="6" id="KW-0653">Protein transport</keyword>
<keyword evidence="6" id="KW-0813">Transport</keyword>
<reference evidence="9 10" key="1">
    <citation type="submission" date="2018-01" db="EMBL/GenBank/DDBJ databases">
        <title>Saezia sanguinis gen. nov., sp. nov., in the order Burkholderiales isolated from human blood.</title>
        <authorList>
            <person name="Medina-Pascual M.J."/>
            <person name="Valdezate S."/>
            <person name="Monzon S."/>
            <person name="Cuesta I."/>
            <person name="Carrasco G."/>
            <person name="Villalon P."/>
            <person name="Saez-Nieto J.A."/>
        </authorList>
    </citation>
    <scope>NUCLEOTIDE SEQUENCE [LARGE SCALE GENOMIC DNA]</scope>
    <source>
        <strain evidence="9 10">CNM695-12</strain>
    </source>
</reference>
<evidence type="ECO:0000313" key="9">
    <source>
        <dbReference type="EMBL" id="RUS65852.1"/>
    </source>
</evidence>
<comment type="similarity">
    <text evidence="6">Belongs to the exbB/tolQ family.</text>
</comment>
<feature type="transmembrane region" description="Helical" evidence="7">
    <location>
        <begin position="154"/>
        <end position="176"/>
    </location>
</feature>
<name>A0A433SAV1_9BURK</name>
<keyword evidence="3 7" id="KW-0812">Transmembrane</keyword>
<keyword evidence="10" id="KW-1185">Reference proteome</keyword>
<dbReference type="GO" id="GO:0005886">
    <property type="term" value="C:plasma membrane"/>
    <property type="evidence" value="ECO:0007669"/>
    <property type="project" value="UniProtKB-SubCell"/>
</dbReference>
<organism evidence="9 10">
    <name type="scientific">Saezia sanguinis</name>
    <dbReference type="NCBI Taxonomy" id="1965230"/>
    <lineage>
        <taxon>Bacteria</taxon>
        <taxon>Pseudomonadati</taxon>
        <taxon>Pseudomonadota</taxon>
        <taxon>Betaproteobacteria</taxon>
        <taxon>Burkholderiales</taxon>
        <taxon>Saeziaceae</taxon>
        <taxon>Saezia</taxon>
    </lineage>
</organism>
<keyword evidence="2" id="KW-1003">Cell membrane</keyword>
<feature type="transmembrane region" description="Helical" evidence="7">
    <location>
        <begin position="12"/>
        <end position="31"/>
    </location>
</feature>
<dbReference type="AlphaFoldDB" id="A0A433SAV1"/>
<evidence type="ECO:0000256" key="6">
    <source>
        <dbReference type="RuleBase" id="RU004057"/>
    </source>
</evidence>
<dbReference type="InterPro" id="IPR002898">
    <property type="entry name" value="MotA_ExbB_proton_chnl"/>
</dbReference>
<keyword evidence="5 7" id="KW-0472">Membrane</keyword>
<dbReference type="GO" id="GO:0017038">
    <property type="term" value="P:protein import"/>
    <property type="evidence" value="ECO:0007669"/>
    <property type="project" value="TreeGrafter"/>
</dbReference>
<dbReference type="PANTHER" id="PTHR30625">
    <property type="entry name" value="PROTEIN TOLQ"/>
    <property type="match status" value="1"/>
</dbReference>
<dbReference type="Proteomes" id="UP000286947">
    <property type="component" value="Unassembled WGS sequence"/>
</dbReference>
<evidence type="ECO:0000256" key="3">
    <source>
        <dbReference type="ARBA" id="ARBA00022692"/>
    </source>
</evidence>
<feature type="transmembrane region" description="Helical" evidence="7">
    <location>
        <begin position="110"/>
        <end position="134"/>
    </location>
</feature>
<dbReference type="InterPro" id="IPR050790">
    <property type="entry name" value="ExbB/TolQ_transport"/>
</dbReference>
<dbReference type="PANTHER" id="PTHR30625:SF11">
    <property type="entry name" value="MOTA_TOLQ_EXBB PROTON CHANNEL DOMAIN-CONTAINING PROTEIN"/>
    <property type="match status" value="1"/>
</dbReference>
<proteinExistence type="inferred from homology"/>
<comment type="caution">
    <text evidence="9">The sequence shown here is derived from an EMBL/GenBank/DDBJ whole genome shotgun (WGS) entry which is preliminary data.</text>
</comment>
<keyword evidence="4 7" id="KW-1133">Transmembrane helix</keyword>
<comment type="subcellular location">
    <subcellularLocation>
        <location evidence="1">Cell membrane</location>
        <topology evidence="1">Multi-pass membrane protein</topology>
    </subcellularLocation>
    <subcellularLocation>
        <location evidence="6">Membrane</location>
        <topology evidence="6">Multi-pass membrane protein</topology>
    </subcellularLocation>
</comment>
<gene>
    <name evidence="9" type="ORF">CUZ56_02452</name>
</gene>
<evidence type="ECO:0000256" key="5">
    <source>
        <dbReference type="ARBA" id="ARBA00023136"/>
    </source>
</evidence>
<evidence type="ECO:0000256" key="1">
    <source>
        <dbReference type="ARBA" id="ARBA00004651"/>
    </source>
</evidence>
<evidence type="ECO:0000259" key="8">
    <source>
        <dbReference type="Pfam" id="PF01618"/>
    </source>
</evidence>
<dbReference type="OrthoDB" id="4045at2"/>
<evidence type="ECO:0000313" key="10">
    <source>
        <dbReference type="Proteomes" id="UP000286947"/>
    </source>
</evidence>
<protein>
    <recommendedName>
        <fullName evidence="8">MotA/TolQ/ExbB proton channel domain-containing protein</fullName>
    </recommendedName>
</protein>
<dbReference type="Pfam" id="PF01618">
    <property type="entry name" value="MotA_ExbB"/>
    <property type="match status" value="1"/>
</dbReference>
<feature type="domain" description="MotA/TolQ/ExbB proton channel" evidence="8">
    <location>
        <begin position="68"/>
        <end position="191"/>
    </location>
</feature>
<dbReference type="RefSeq" id="WP_126980630.1">
    <property type="nucleotide sequence ID" value="NZ_CAWUGC010000002.1"/>
</dbReference>
<dbReference type="EMBL" id="PQSP01000008">
    <property type="protein sequence ID" value="RUS65852.1"/>
    <property type="molecule type" value="Genomic_DNA"/>
</dbReference>
<sequence>MFSIIQAAGWPIWFLILCSFAAIVFIVERFLSLRRDKIIPAKTLEEAISASAKKIPSPETIKKLAASSVLGGVLATGLQTVQQNPEVKEEELRSTMEGAGRLAIHVMERFLPALATIAYVAPLLGLFGTVIGMIEIFGAQQAAGQGDPAQVAHGISVALYNTAFGLMIAIVAYLFYRYFRSRVEVYILLLEQSSERFTRHLLSLLERAK</sequence>